<organism evidence="2 3">
    <name type="scientific">Hyaloperonospora brassicae</name>
    <name type="common">Brassica downy mildew</name>
    <name type="synonym">Peronospora brassicae</name>
    <dbReference type="NCBI Taxonomy" id="162125"/>
    <lineage>
        <taxon>Eukaryota</taxon>
        <taxon>Sar</taxon>
        <taxon>Stramenopiles</taxon>
        <taxon>Oomycota</taxon>
        <taxon>Peronosporomycetes</taxon>
        <taxon>Peronosporales</taxon>
        <taxon>Peronosporaceae</taxon>
        <taxon>Hyaloperonospora</taxon>
    </lineage>
</organism>
<sequence>MGNAVGMQVLGAPYALETEQLNHGLPQLVLRRPLEQVPEVPTRTKLHDDTPRAPSVEQLAAKLHGIGVWGERHESRDDAALAPGVRSRKRSAKQEQY</sequence>
<accession>A0AAV0UYL3</accession>
<dbReference type="Proteomes" id="UP001162031">
    <property type="component" value="Unassembled WGS sequence"/>
</dbReference>
<gene>
    <name evidence="2" type="ORF">HBR001_LOCUS8157</name>
</gene>
<evidence type="ECO:0000256" key="1">
    <source>
        <dbReference type="SAM" id="MobiDB-lite"/>
    </source>
</evidence>
<feature type="region of interest" description="Disordered" evidence="1">
    <location>
        <begin position="70"/>
        <end position="97"/>
    </location>
</feature>
<reference evidence="2" key="1">
    <citation type="submission" date="2022-12" db="EMBL/GenBank/DDBJ databases">
        <authorList>
            <person name="Webb A."/>
        </authorList>
    </citation>
    <scope>NUCLEOTIDE SEQUENCE</scope>
    <source>
        <strain evidence="2">Hp1</strain>
    </source>
</reference>
<evidence type="ECO:0000313" key="2">
    <source>
        <dbReference type="EMBL" id="CAI5740466.1"/>
    </source>
</evidence>
<comment type="caution">
    <text evidence="2">The sequence shown here is derived from an EMBL/GenBank/DDBJ whole genome shotgun (WGS) entry which is preliminary data.</text>
</comment>
<feature type="compositionally biased region" description="Basic and acidic residues" evidence="1">
    <location>
        <begin position="70"/>
        <end position="79"/>
    </location>
</feature>
<dbReference type="AlphaFoldDB" id="A0AAV0UYL3"/>
<name>A0AAV0UYL3_HYABA</name>
<dbReference type="EMBL" id="CANTFL010001445">
    <property type="protein sequence ID" value="CAI5740466.1"/>
    <property type="molecule type" value="Genomic_DNA"/>
</dbReference>
<proteinExistence type="predicted"/>
<evidence type="ECO:0000313" key="3">
    <source>
        <dbReference type="Proteomes" id="UP001162031"/>
    </source>
</evidence>
<protein>
    <recommendedName>
        <fullName evidence="4">RxLR effector candidate protein</fullName>
    </recommendedName>
</protein>
<keyword evidence="3" id="KW-1185">Reference proteome</keyword>
<evidence type="ECO:0008006" key="4">
    <source>
        <dbReference type="Google" id="ProtNLM"/>
    </source>
</evidence>